<evidence type="ECO:0000313" key="4">
    <source>
        <dbReference type="EMBL" id="KAJ4445432.1"/>
    </source>
</evidence>
<feature type="chain" id="PRO_5045555923" description="Glucose-methanol-choline oxidoreductase N-terminal domain-containing protein" evidence="2">
    <location>
        <begin position="24"/>
        <end position="923"/>
    </location>
</feature>
<dbReference type="Gene3D" id="3.30.560.10">
    <property type="entry name" value="Glucose Oxidase, domain 3"/>
    <property type="match status" value="2"/>
</dbReference>
<dbReference type="PANTHER" id="PTHR11552:SF217">
    <property type="entry name" value="GLUCOSE DEHYDROGENASE [FAD, QUINONE]"/>
    <property type="match status" value="1"/>
</dbReference>
<accession>A0ABQ8THN2</accession>
<reference evidence="4 5" key="1">
    <citation type="journal article" date="2022" name="Allergy">
        <title>Genome assembly and annotation of Periplaneta americana reveal a comprehensive cockroach allergen profile.</title>
        <authorList>
            <person name="Wang L."/>
            <person name="Xiong Q."/>
            <person name="Saelim N."/>
            <person name="Wang L."/>
            <person name="Nong W."/>
            <person name="Wan A.T."/>
            <person name="Shi M."/>
            <person name="Liu X."/>
            <person name="Cao Q."/>
            <person name="Hui J.H.L."/>
            <person name="Sookrung N."/>
            <person name="Leung T.F."/>
            <person name="Tungtrongchitr A."/>
            <person name="Tsui S.K.W."/>
        </authorList>
    </citation>
    <scope>NUCLEOTIDE SEQUENCE [LARGE SCALE GENOMIC DNA]</scope>
    <source>
        <strain evidence="4">PWHHKU_190912</strain>
    </source>
</reference>
<comment type="similarity">
    <text evidence="1">Belongs to the GMC oxidoreductase family.</text>
</comment>
<feature type="domain" description="Glucose-methanol-choline oxidoreductase N-terminal" evidence="3">
    <location>
        <begin position="368"/>
        <end position="382"/>
    </location>
</feature>
<dbReference type="InterPro" id="IPR007867">
    <property type="entry name" value="GMC_OxRtase_C"/>
</dbReference>
<dbReference type="PANTHER" id="PTHR11552">
    <property type="entry name" value="GLUCOSE-METHANOL-CHOLINE GMC OXIDOREDUCTASE"/>
    <property type="match status" value="1"/>
</dbReference>
<dbReference type="Pfam" id="PF00732">
    <property type="entry name" value="GMC_oxred_N"/>
    <property type="match status" value="1"/>
</dbReference>
<sequence>MGRRTAFLTLCTLLVLIGHSVHSYDKHAIGRNYTKKLQSFVDSQSCRNGGTCVCSTLEPQSLAAACGFSNDPLFMNTAERLLEQQCDLVDPLTCPEAANRVYDEQEVDFVVIGAGSAGCVVANRLSEEPSWTVALLEAGGPEPTGTQYPGSYFTYSNPPPESSINWNFVTEPEKNACLGKPDMRCVWPRGRVMGGTGVLNGMMYIRGHPLDYDYWADAGNDGWDFDSVFPYFIKSEDNLQIGDIYQKKYHGTGGYLTISQFNSHPSMAETVMDAAQELGYRSRVDLNGESPLGYTIAQANNRNGARLSSNKAFISPILDRDNLYVGMNSMVTKILIDKKKKKVTGVEYYKDGERRTIRVRKEVILSAGAVQSPQILLLSGIGPRKELEKPVYSKSGEELERKGMKINMDKSKVMKISKEGSHNDQLNIIYNNQELQKVEKYQYLGTIISSEGKIDQEILNRTKKSVNAYYGINNTIVGKKEINNKTKLQLFQSITAPILQYGTESLPLQDTHRTRITAVEMKYLRRMMGNTKKDRIRNEQIREEAKQDKPLINKIEEKQLKWFGHANRMTEEREVKQVMEMRVEERRGRGRPRINWEDTVVRIGRKRGKTLAEMKKMSRDRESWRVWTERGEPKLGGRRRRRSSSSLDLLTIYRVDVIHNSPWVGKNLMNHVSYSVNFRVHNASDHVDFSMDTLSQYLNNRNGPLSSTGMSQVTGLIRSKYADPNVKDLQDIQMFFQGFLGNCSVTGEDDELLTTGKTRYVTFTPTLLVPQSRGHIKLRSKNPFAHPRIELNYLSYQREVDILIDGVGKAIELSNTKAMKYLQLELDRTPVHGCEKHKFGANDYWECAIRYNTNAENHQAGTCVMGPSPKTSVVDPTLKVHGIKGLRVIDASIMPNVTRGNLNGPIIMVAEKGSDLVKADWIK</sequence>
<evidence type="ECO:0000313" key="5">
    <source>
        <dbReference type="Proteomes" id="UP001148838"/>
    </source>
</evidence>
<protein>
    <recommendedName>
        <fullName evidence="3">Glucose-methanol-choline oxidoreductase N-terminal domain-containing protein</fullName>
    </recommendedName>
</protein>
<dbReference type="Gene3D" id="3.50.50.60">
    <property type="entry name" value="FAD/NAD(P)-binding domain"/>
    <property type="match status" value="2"/>
</dbReference>
<proteinExistence type="inferred from homology"/>
<organism evidence="4 5">
    <name type="scientific">Periplaneta americana</name>
    <name type="common">American cockroach</name>
    <name type="synonym">Blatta americana</name>
    <dbReference type="NCBI Taxonomy" id="6978"/>
    <lineage>
        <taxon>Eukaryota</taxon>
        <taxon>Metazoa</taxon>
        <taxon>Ecdysozoa</taxon>
        <taxon>Arthropoda</taxon>
        <taxon>Hexapoda</taxon>
        <taxon>Insecta</taxon>
        <taxon>Pterygota</taxon>
        <taxon>Neoptera</taxon>
        <taxon>Polyneoptera</taxon>
        <taxon>Dictyoptera</taxon>
        <taxon>Blattodea</taxon>
        <taxon>Blattoidea</taxon>
        <taxon>Blattidae</taxon>
        <taxon>Blattinae</taxon>
        <taxon>Periplaneta</taxon>
    </lineage>
</organism>
<dbReference type="EMBL" id="JAJSOF020000011">
    <property type="protein sequence ID" value="KAJ4445432.1"/>
    <property type="molecule type" value="Genomic_DNA"/>
</dbReference>
<dbReference type="Proteomes" id="UP001148838">
    <property type="component" value="Unassembled WGS sequence"/>
</dbReference>
<dbReference type="SUPFAM" id="SSF51905">
    <property type="entry name" value="FAD/NAD(P)-binding domain"/>
    <property type="match status" value="1"/>
</dbReference>
<comment type="caution">
    <text evidence="4">The sequence shown here is derived from an EMBL/GenBank/DDBJ whole genome shotgun (WGS) entry which is preliminary data.</text>
</comment>
<name>A0ABQ8THN2_PERAM</name>
<dbReference type="InterPro" id="IPR000172">
    <property type="entry name" value="GMC_OxRdtase_N"/>
</dbReference>
<keyword evidence="2" id="KW-0732">Signal</keyword>
<evidence type="ECO:0000259" key="3">
    <source>
        <dbReference type="PROSITE" id="PS00624"/>
    </source>
</evidence>
<dbReference type="PROSITE" id="PS00624">
    <property type="entry name" value="GMC_OXRED_2"/>
    <property type="match status" value="1"/>
</dbReference>
<evidence type="ECO:0000256" key="2">
    <source>
        <dbReference type="SAM" id="SignalP"/>
    </source>
</evidence>
<dbReference type="Pfam" id="PF05199">
    <property type="entry name" value="GMC_oxred_C"/>
    <property type="match status" value="1"/>
</dbReference>
<dbReference type="InterPro" id="IPR012132">
    <property type="entry name" value="GMC_OxRdtase"/>
</dbReference>
<dbReference type="InterPro" id="IPR036188">
    <property type="entry name" value="FAD/NAD-bd_sf"/>
</dbReference>
<evidence type="ECO:0000256" key="1">
    <source>
        <dbReference type="ARBA" id="ARBA00010790"/>
    </source>
</evidence>
<feature type="signal peptide" evidence="2">
    <location>
        <begin position="1"/>
        <end position="23"/>
    </location>
</feature>
<dbReference type="SUPFAM" id="SSF54373">
    <property type="entry name" value="FAD-linked reductases, C-terminal domain"/>
    <property type="match status" value="1"/>
</dbReference>
<keyword evidence="5" id="KW-1185">Reference proteome</keyword>
<gene>
    <name evidence="4" type="ORF">ANN_07237</name>
</gene>